<protein>
    <submittedName>
        <fullName evidence="1">Uncharacterized protein</fullName>
    </submittedName>
</protein>
<dbReference type="KEGG" id="apn:Asphe3_21570"/>
<dbReference type="Proteomes" id="UP000008639">
    <property type="component" value="Chromosome"/>
</dbReference>
<gene>
    <name evidence="1" type="ordered locus">Asphe3_21570</name>
</gene>
<reference evidence="1 2" key="1">
    <citation type="journal article" date="2011" name="Stand. Genomic Sci.">
        <title>Complete genome sequence of Arthrobacter phenanthrenivorans type strain (Sphe3).</title>
        <authorList>
            <person name="Kallimanis A."/>
            <person name="Labutti K.M."/>
            <person name="Lapidus A."/>
            <person name="Clum A."/>
            <person name="Lykidis A."/>
            <person name="Mavromatis K."/>
            <person name="Pagani I."/>
            <person name="Liolios K."/>
            <person name="Ivanova N."/>
            <person name="Goodwin L."/>
            <person name="Pitluck S."/>
            <person name="Chen A."/>
            <person name="Palaniappan K."/>
            <person name="Markowitz V."/>
            <person name="Bristow J."/>
            <person name="Velentzas A.D."/>
            <person name="Perisynakis A."/>
            <person name="Ouzounis C.C."/>
            <person name="Kyrpides N.C."/>
            <person name="Koukkou A.I."/>
            <person name="Drainas C."/>
        </authorList>
    </citation>
    <scope>NUCLEOTIDE SEQUENCE [LARGE SCALE GENOMIC DNA]</scope>
    <source>
        <strain evidence="2">DSM 18606 / JCM 16027 / LMG 23796 / Sphe3</strain>
    </source>
</reference>
<evidence type="ECO:0000313" key="1">
    <source>
        <dbReference type="EMBL" id="ADX73310.1"/>
    </source>
</evidence>
<organism evidence="1 2">
    <name type="scientific">Pseudarthrobacter phenanthrenivorans (strain DSM 18606 / JCM 16027 / LMG 23796 / Sphe3)</name>
    <name type="common">Arthrobacter phenanthrenivorans</name>
    <dbReference type="NCBI Taxonomy" id="930171"/>
    <lineage>
        <taxon>Bacteria</taxon>
        <taxon>Bacillati</taxon>
        <taxon>Actinomycetota</taxon>
        <taxon>Actinomycetes</taxon>
        <taxon>Micrococcales</taxon>
        <taxon>Micrococcaceae</taxon>
        <taxon>Pseudarthrobacter</taxon>
    </lineage>
</organism>
<dbReference type="AlphaFoldDB" id="F0M3M5"/>
<accession>F0M3M5</accession>
<dbReference type="EMBL" id="CP002379">
    <property type="protein sequence ID" value="ADX73310.1"/>
    <property type="molecule type" value="Genomic_DNA"/>
</dbReference>
<proteinExistence type="predicted"/>
<evidence type="ECO:0000313" key="2">
    <source>
        <dbReference type="Proteomes" id="UP000008639"/>
    </source>
</evidence>
<dbReference type="STRING" id="930171.Asphe3_21570"/>
<sequence>MKGCEVYSFDMSELPASYKEFLADKSEMFVSTVKPVLQQSAADKLHGVRVTYNPGATGHQAHIDETLPFGVVMEDID</sequence>
<name>F0M3M5_PSEPM</name>
<dbReference type="HOGENOM" id="CLU_2840182_0_0_11"/>